<dbReference type="Pfam" id="PF12579">
    <property type="entry name" value="DUF3755"/>
    <property type="match status" value="1"/>
</dbReference>
<dbReference type="InterPro" id="IPR001005">
    <property type="entry name" value="SANT/Myb"/>
</dbReference>
<dbReference type="InterPro" id="IPR022228">
    <property type="entry name" value="DUF3755"/>
</dbReference>
<name>A0A9Q0HSN7_9POAL</name>
<feature type="compositionally biased region" description="Basic and acidic residues" evidence="1">
    <location>
        <begin position="98"/>
        <end position="112"/>
    </location>
</feature>
<dbReference type="EMBL" id="JAMQYH010000002">
    <property type="protein sequence ID" value="KAJ1696510.1"/>
    <property type="molecule type" value="Genomic_DNA"/>
</dbReference>
<reference evidence="2" key="1">
    <citation type="journal article" date="2022" name="Cell">
        <title>Repeat-based holocentromeres influence genome architecture and karyotype evolution.</title>
        <authorList>
            <person name="Hofstatter P.G."/>
            <person name="Thangavel G."/>
            <person name="Lux T."/>
            <person name="Neumann P."/>
            <person name="Vondrak T."/>
            <person name="Novak P."/>
            <person name="Zhang M."/>
            <person name="Costa L."/>
            <person name="Castellani M."/>
            <person name="Scott A."/>
            <person name="Toegelov H."/>
            <person name="Fuchs J."/>
            <person name="Mata-Sucre Y."/>
            <person name="Dias Y."/>
            <person name="Vanzela A.L.L."/>
            <person name="Huettel B."/>
            <person name="Almeida C.C.S."/>
            <person name="Simkova H."/>
            <person name="Souza G."/>
            <person name="Pedrosa-Harand A."/>
            <person name="Macas J."/>
            <person name="Mayer K.F.X."/>
            <person name="Houben A."/>
            <person name="Marques A."/>
        </authorList>
    </citation>
    <scope>NUCLEOTIDE SEQUENCE</scope>
    <source>
        <strain evidence="2">RhyBre1mFocal</strain>
    </source>
</reference>
<gene>
    <name evidence="2" type="ORF">LUZ63_005022</name>
</gene>
<proteinExistence type="predicted"/>
<dbReference type="Proteomes" id="UP001151287">
    <property type="component" value="Unassembled WGS sequence"/>
</dbReference>
<evidence type="ECO:0000256" key="1">
    <source>
        <dbReference type="SAM" id="MobiDB-lite"/>
    </source>
</evidence>
<evidence type="ECO:0000313" key="3">
    <source>
        <dbReference type="Proteomes" id="UP001151287"/>
    </source>
</evidence>
<feature type="compositionally biased region" description="Low complexity" evidence="1">
    <location>
        <begin position="1"/>
        <end position="14"/>
    </location>
</feature>
<dbReference type="CDD" id="cd00167">
    <property type="entry name" value="SANT"/>
    <property type="match status" value="1"/>
</dbReference>
<sequence>MGANGNPPSSNQNGGTHGGSGNPSNGGGAGGGGGGVAGQGLKHDPGIALDWSSEEQSILEEGLNTHASEPNLIRYAKIAMRLKDKTVRDVAMRCRWMSKKESGKRRKDEHNLAKKSKDKKEKVSDSSTKPASSAAGRPNMPPYPLPVLPMDDDDISFKTIGGPTGDLLEHNAQVLNQISTNITNMQIQDNIALLCKTRDNILAVLKEMSDVPDIMKQMPPLPVKINEELANSILPRNNGSMQ</sequence>
<protein>
    <recommendedName>
        <fullName evidence="4">Myb-like domain-containing protein</fullName>
    </recommendedName>
</protein>
<organism evidence="2 3">
    <name type="scientific">Rhynchospora breviuscula</name>
    <dbReference type="NCBI Taxonomy" id="2022672"/>
    <lineage>
        <taxon>Eukaryota</taxon>
        <taxon>Viridiplantae</taxon>
        <taxon>Streptophyta</taxon>
        <taxon>Embryophyta</taxon>
        <taxon>Tracheophyta</taxon>
        <taxon>Spermatophyta</taxon>
        <taxon>Magnoliopsida</taxon>
        <taxon>Liliopsida</taxon>
        <taxon>Poales</taxon>
        <taxon>Cyperaceae</taxon>
        <taxon>Cyperoideae</taxon>
        <taxon>Rhynchosporeae</taxon>
        <taxon>Rhynchospora</taxon>
    </lineage>
</organism>
<feature type="region of interest" description="Disordered" evidence="1">
    <location>
        <begin position="1"/>
        <end position="47"/>
    </location>
</feature>
<feature type="region of interest" description="Disordered" evidence="1">
    <location>
        <begin position="98"/>
        <end position="148"/>
    </location>
</feature>
<evidence type="ECO:0008006" key="4">
    <source>
        <dbReference type="Google" id="ProtNLM"/>
    </source>
</evidence>
<dbReference type="Gene3D" id="1.10.10.60">
    <property type="entry name" value="Homeodomain-like"/>
    <property type="match status" value="1"/>
</dbReference>
<feature type="compositionally biased region" description="Gly residues" evidence="1">
    <location>
        <begin position="15"/>
        <end position="38"/>
    </location>
</feature>
<accession>A0A9Q0HSN7</accession>
<evidence type="ECO:0000313" key="2">
    <source>
        <dbReference type="EMBL" id="KAJ1696510.1"/>
    </source>
</evidence>
<dbReference type="PANTHER" id="PTHR14000">
    <property type="entry name" value="FINGER CCCH DOMAIN PROTEIN, PUTATIVE (DUF3755)-RELATED"/>
    <property type="match status" value="1"/>
</dbReference>
<keyword evidence="3" id="KW-1185">Reference proteome</keyword>
<dbReference type="OrthoDB" id="19768at2759"/>
<dbReference type="PANTHER" id="PTHR14000:SF1">
    <property type="entry name" value="HISTONE H2A DEUBIQUITINASE (DUF3755)"/>
    <property type="match status" value="1"/>
</dbReference>
<dbReference type="AlphaFoldDB" id="A0A9Q0HSN7"/>
<comment type="caution">
    <text evidence="2">The sequence shown here is derived from an EMBL/GenBank/DDBJ whole genome shotgun (WGS) entry which is preliminary data.</text>
</comment>